<dbReference type="Gene3D" id="3.90.180.10">
    <property type="entry name" value="Medium-chain alcohol dehydrogenases, catalytic domain"/>
    <property type="match status" value="1"/>
</dbReference>
<evidence type="ECO:0000256" key="2">
    <source>
        <dbReference type="ARBA" id="ARBA00022857"/>
    </source>
</evidence>
<dbReference type="Gene3D" id="3.40.1390.30">
    <property type="entry name" value="NIF3 (NGG1p interacting factor 3)-like"/>
    <property type="match status" value="1"/>
</dbReference>
<reference evidence="8" key="1">
    <citation type="submission" date="2020-09" db="EMBL/GenBank/DDBJ databases">
        <title>Comparative genome analyses of four rice-infecting Rhizoctonia solani isolates reveal extensive enrichment of homogalacturonan modification genes.</title>
        <authorList>
            <person name="Lee D.-Y."/>
            <person name="Jeon J."/>
            <person name="Kim K.-T."/>
            <person name="Cheong K."/>
            <person name="Song H."/>
            <person name="Choi G."/>
            <person name="Ko J."/>
            <person name="Opiyo S.O."/>
            <person name="Zuo S."/>
            <person name="Madhav S."/>
            <person name="Lee Y.-H."/>
            <person name="Wang G.-L."/>
        </authorList>
    </citation>
    <scope>NUCLEOTIDE SEQUENCE</scope>
    <source>
        <strain evidence="8">AG1-IA B2</strain>
    </source>
</reference>
<dbReference type="InterPro" id="IPR002678">
    <property type="entry name" value="DUF34/NIF3"/>
</dbReference>
<evidence type="ECO:0000256" key="3">
    <source>
        <dbReference type="ARBA" id="ARBA00023002"/>
    </source>
</evidence>
<accession>A0A8H7I5U2</accession>
<dbReference type="InterPro" id="IPR013154">
    <property type="entry name" value="ADH-like_N"/>
</dbReference>
<dbReference type="SMART" id="SM00829">
    <property type="entry name" value="PKS_ER"/>
    <property type="match status" value="1"/>
</dbReference>
<name>A0A8H7I5U2_9AGAM</name>
<dbReference type="PANTHER" id="PTHR48106:SF13">
    <property type="entry name" value="QUINONE OXIDOREDUCTASE-RELATED"/>
    <property type="match status" value="1"/>
</dbReference>
<dbReference type="AlphaFoldDB" id="A0A8H7I5U2"/>
<dbReference type="FunFam" id="3.40.50.720:FF:000053">
    <property type="entry name" value="Quinone oxidoreductase 1"/>
    <property type="match status" value="1"/>
</dbReference>
<sequence length="677" mass="71684">MLTIDLTPAVVEEALKNDTGVIVAYHPPIFSGLKSLTLTNPLQRSLLRCAAEGISIFSPHTALDSVRGGVNDTLAESLGSLAQSSLIGEEKEGGAGAGRLVTLSEPVSLETLCKRVKAYCGLDHLQLGVPPEAEPQISTIAICAGSGGSLLKGVKADAYLTGEMSHHEVLAAVAQGTSVILSALSFTPEKLQQALDDDEELAGESILSYDRSIDRDHGLSPTGLIIMSQTFHEGSPSEQAGCHRRDRGCRDPCTTPKPGEVVIKAEWAGVNFIDTYFRGGVYPRETPFTLGQEVSGTIVALPSSADLLNSNGYKVRGFKEGLKVAARGICRIRRRPWKDVQVLPEGVDTRQGAVSLLQGLTALTFVKEAYPVKKGEWILIHAAAGGVGLLLVQLASQFGANVIGTTSSQVKAEIAKKAGAKHIINYSESSVPDEVLKLTEGRGVEAIFDGVGASTWEGNFTSIRRKGTIASFGNASGVVPPFSVLKLGPKNIKVCRPVVNNYITEPAEFHGYATELFDLIKNGKLEVAVHSEYPFTTEGMRQTHTDITGRGTSGKLIIKESTTTAHSPTHSYVRPSRSAEFIGTNDDPGSGVTVTVTVPGGVVPKVLVVNRVMDVGVDRVLLAVGVPEVVDEPGGDVDSGADNVTVTVFWVMVSDEDEAEAVSEELVMGNIGEAVNI</sequence>
<dbReference type="GO" id="GO:0070402">
    <property type="term" value="F:NADPH binding"/>
    <property type="evidence" value="ECO:0007669"/>
    <property type="project" value="TreeGrafter"/>
</dbReference>
<dbReference type="Pfam" id="PF08240">
    <property type="entry name" value="ADH_N"/>
    <property type="match status" value="1"/>
</dbReference>
<protein>
    <recommendedName>
        <fullName evidence="5">Probable quinone oxidoreductase</fullName>
    </recommendedName>
    <alternativeName>
        <fullName evidence="4">NADPH:quinone reductase</fullName>
    </alternativeName>
</protein>
<feature type="binding site" evidence="6">
    <location>
        <position position="64"/>
    </location>
    <ligand>
        <name>a divalent metal cation</name>
        <dbReference type="ChEBI" id="CHEBI:60240"/>
        <label>2</label>
    </ligand>
</feature>
<dbReference type="SUPFAM" id="SSF50129">
    <property type="entry name" value="GroES-like"/>
    <property type="match status" value="1"/>
</dbReference>
<dbReference type="InterPro" id="IPR002364">
    <property type="entry name" value="Quin_OxRdtase/zeta-crystal_CS"/>
</dbReference>
<dbReference type="Proteomes" id="UP000614334">
    <property type="component" value="Unassembled WGS sequence"/>
</dbReference>
<feature type="domain" description="Enoyl reductase (ER)" evidence="7">
    <location>
        <begin position="241"/>
        <end position="558"/>
    </location>
</feature>
<organism evidence="8 9">
    <name type="scientific">Rhizoctonia solani</name>
    <dbReference type="NCBI Taxonomy" id="456999"/>
    <lineage>
        <taxon>Eukaryota</taxon>
        <taxon>Fungi</taxon>
        <taxon>Dikarya</taxon>
        <taxon>Basidiomycota</taxon>
        <taxon>Agaricomycotina</taxon>
        <taxon>Agaricomycetes</taxon>
        <taxon>Cantharellales</taxon>
        <taxon>Ceratobasidiaceae</taxon>
        <taxon>Rhizoctonia</taxon>
    </lineage>
</organism>
<evidence type="ECO:0000313" key="8">
    <source>
        <dbReference type="EMBL" id="KAF8750519.1"/>
    </source>
</evidence>
<keyword evidence="2" id="KW-0521">NADP</keyword>
<keyword evidence="6" id="KW-0479">Metal-binding</keyword>
<dbReference type="GO" id="GO:0003960">
    <property type="term" value="F:quinone reductase (NADPH) activity"/>
    <property type="evidence" value="ECO:0007669"/>
    <property type="project" value="InterPro"/>
</dbReference>
<dbReference type="Gene3D" id="3.40.50.720">
    <property type="entry name" value="NAD(P)-binding Rossmann-like Domain"/>
    <property type="match status" value="1"/>
</dbReference>
<evidence type="ECO:0000256" key="4">
    <source>
        <dbReference type="ARBA" id="ARBA00043088"/>
    </source>
</evidence>
<evidence type="ECO:0000256" key="1">
    <source>
        <dbReference type="ARBA" id="ARBA00006964"/>
    </source>
</evidence>
<dbReference type="PANTHER" id="PTHR48106">
    <property type="entry name" value="QUINONE OXIDOREDUCTASE PIG3-RELATED"/>
    <property type="match status" value="1"/>
</dbReference>
<proteinExistence type="inferred from homology"/>
<comment type="caution">
    <text evidence="8">The sequence shown here is derived from an EMBL/GenBank/DDBJ whole genome shotgun (WGS) entry which is preliminary data.</text>
</comment>
<gene>
    <name evidence="8" type="ORF">RHS01_09279</name>
</gene>
<evidence type="ECO:0000256" key="6">
    <source>
        <dbReference type="PIRSR" id="PIRSR602678-1"/>
    </source>
</evidence>
<dbReference type="InterPro" id="IPR036291">
    <property type="entry name" value="NAD(P)-bd_dom_sf"/>
</dbReference>
<dbReference type="InterPro" id="IPR047618">
    <property type="entry name" value="QOR-like"/>
</dbReference>
<dbReference type="Pfam" id="PF00107">
    <property type="entry name" value="ADH_zinc_N"/>
    <property type="match status" value="1"/>
</dbReference>
<dbReference type="InterPro" id="IPR036069">
    <property type="entry name" value="DUF34/NIF3_sf"/>
</dbReference>
<keyword evidence="3" id="KW-0560">Oxidoreductase</keyword>
<comment type="similarity">
    <text evidence="1">Belongs to the GTP cyclohydrolase I type 2/NIF3 family.</text>
</comment>
<dbReference type="EMBL" id="JACYCF010000020">
    <property type="protein sequence ID" value="KAF8750519.1"/>
    <property type="molecule type" value="Genomic_DNA"/>
</dbReference>
<evidence type="ECO:0000313" key="9">
    <source>
        <dbReference type="Proteomes" id="UP000614334"/>
    </source>
</evidence>
<evidence type="ECO:0000259" key="7">
    <source>
        <dbReference type="SMART" id="SM00829"/>
    </source>
</evidence>
<dbReference type="CDD" id="cd05286">
    <property type="entry name" value="QOR2"/>
    <property type="match status" value="1"/>
</dbReference>
<dbReference type="GO" id="GO:0005829">
    <property type="term" value="C:cytosol"/>
    <property type="evidence" value="ECO:0007669"/>
    <property type="project" value="TreeGrafter"/>
</dbReference>
<evidence type="ECO:0000256" key="5">
    <source>
        <dbReference type="ARBA" id="ARBA00070796"/>
    </source>
</evidence>
<dbReference type="GO" id="GO:0035925">
    <property type="term" value="F:mRNA 3'-UTR AU-rich region binding"/>
    <property type="evidence" value="ECO:0007669"/>
    <property type="project" value="TreeGrafter"/>
</dbReference>
<dbReference type="Pfam" id="PF01784">
    <property type="entry name" value="DUF34_NIF3"/>
    <property type="match status" value="1"/>
</dbReference>
<dbReference type="SUPFAM" id="SSF102705">
    <property type="entry name" value="NIF3 (NGG1p interacting factor 3)-like"/>
    <property type="match status" value="1"/>
</dbReference>
<dbReference type="InterPro" id="IPR013149">
    <property type="entry name" value="ADH-like_C"/>
</dbReference>
<dbReference type="SUPFAM" id="SSF51735">
    <property type="entry name" value="NAD(P)-binding Rossmann-fold domains"/>
    <property type="match status" value="1"/>
</dbReference>
<dbReference type="InterPro" id="IPR011032">
    <property type="entry name" value="GroES-like_sf"/>
</dbReference>
<dbReference type="InterPro" id="IPR020843">
    <property type="entry name" value="ER"/>
</dbReference>
<dbReference type="FunFam" id="3.40.1390.30:FF:000001">
    <property type="entry name" value="GTP cyclohydrolase 1 type 2"/>
    <property type="match status" value="1"/>
</dbReference>
<dbReference type="GO" id="GO:0008270">
    <property type="term" value="F:zinc ion binding"/>
    <property type="evidence" value="ECO:0007669"/>
    <property type="project" value="InterPro"/>
</dbReference>
<dbReference type="PROSITE" id="PS01162">
    <property type="entry name" value="QOR_ZETA_CRYSTAL"/>
    <property type="match status" value="1"/>
</dbReference>
<feature type="binding site" evidence="6">
    <location>
        <position position="26"/>
    </location>
    <ligand>
        <name>a divalent metal cation</name>
        <dbReference type="ChEBI" id="CHEBI:60240"/>
        <label>1</label>
    </ligand>
</feature>